<dbReference type="InterPro" id="IPR001509">
    <property type="entry name" value="Epimerase_deHydtase"/>
</dbReference>
<gene>
    <name evidence="1" type="ORF">V6N11_034455</name>
</gene>
<dbReference type="SUPFAM" id="SSF51735">
    <property type="entry name" value="NAD(P)-binding Rossmann-fold domains"/>
    <property type="match status" value="1"/>
</dbReference>
<dbReference type="InterPro" id="IPR050425">
    <property type="entry name" value="NAD(P)_dehydrat-like"/>
</dbReference>
<dbReference type="Proteomes" id="UP001396334">
    <property type="component" value="Unassembled WGS sequence"/>
</dbReference>
<organism evidence="1 2">
    <name type="scientific">Hibiscus sabdariffa</name>
    <name type="common">roselle</name>
    <dbReference type="NCBI Taxonomy" id="183260"/>
    <lineage>
        <taxon>Eukaryota</taxon>
        <taxon>Viridiplantae</taxon>
        <taxon>Streptophyta</taxon>
        <taxon>Embryophyta</taxon>
        <taxon>Tracheophyta</taxon>
        <taxon>Spermatophyta</taxon>
        <taxon>Magnoliopsida</taxon>
        <taxon>eudicotyledons</taxon>
        <taxon>Gunneridae</taxon>
        <taxon>Pentapetalae</taxon>
        <taxon>rosids</taxon>
        <taxon>malvids</taxon>
        <taxon>Malvales</taxon>
        <taxon>Malvaceae</taxon>
        <taxon>Malvoideae</taxon>
        <taxon>Hibiscus</taxon>
    </lineage>
</organism>
<dbReference type="Gene3D" id="3.40.50.720">
    <property type="entry name" value="NAD(P)-binding Rossmann-like Domain"/>
    <property type="match status" value="1"/>
</dbReference>
<sequence>MAPASFHHDQVCVMDASGRLGSALVQRLLQRGYTVHAAVQGHGDDLKLNWVAGEMEKKVKIFRADPFDYQSITDALKGCSGLFYAFEPAEDHPTYDEYMAEEEVRAAHNVIEACARTETIDKVVFTSSATAVIWRDNPESIASDLDEHHWSDVNLCRKFKLWQALSKTVAEKTAWALAMDRGINMVSINAGMLMGPHLSITNPYLKGAAEMYECGTFVTVDLDFLVDAHICVFEDVSSFGRYLCFNHAVTSHEDAIRLARLLTPSTPSPTPQSYEEAGMMIQQRLSNKKLNKLMVDFESERLLED</sequence>
<evidence type="ECO:0000313" key="1">
    <source>
        <dbReference type="EMBL" id="KAK8484116.1"/>
    </source>
</evidence>
<dbReference type="InterPro" id="IPR036291">
    <property type="entry name" value="NAD(P)-bd_dom_sf"/>
</dbReference>
<dbReference type="Pfam" id="PF01370">
    <property type="entry name" value="Epimerase"/>
    <property type="match status" value="1"/>
</dbReference>
<keyword evidence="2" id="KW-1185">Reference proteome</keyword>
<accession>A0ABR1ZUQ7</accession>
<evidence type="ECO:0000313" key="2">
    <source>
        <dbReference type="Proteomes" id="UP001396334"/>
    </source>
</evidence>
<name>A0ABR1ZUQ7_9ROSI</name>
<comment type="caution">
    <text evidence="1">The sequence shown here is derived from an EMBL/GenBank/DDBJ whole genome shotgun (WGS) entry which is preliminary data.</text>
</comment>
<dbReference type="PANTHER" id="PTHR10366">
    <property type="entry name" value="NAD DEPENDENT EPIMERASE/DEHYDRATASE"/>
    <property type="match status" value="1"/>
</dbReference>
<dbReference type="EMBL" id="JBBPBN010000604">
    <property type="protein sequence ID" value="KAK8484116.1"/>
    <property type="molecule type" value="Genomic_DNA"/>
</dbReference>
<reference evidence="1 2" key="1">
    <citation type="journal article" date="2024" name="G3 (Bethesda)">
        <title>Genome assembly of Hibiscus sabdariffa L. provides insights into metabolisms of medicinal natural products.</title>
        <authorList>
            <person name="Kim T."/>
        </authorList>
    </citation>
    <scope>NUCLEOTIDE SEQUENCE [LARGE SCALE GENOMIC DNA]</scope>
    <source>
        <strain evidence="1">TK-2024</strain>
        <tissue evidence="1">Old leaves</tissue>
    </source>
</reference>
<protein>
    <submittedName>
        <fullName evidence="1">Uncharacterized protein</fullName>
    </submittedName>
</protein>
<dbReference type="CDD" id="cd08958">
    <property type="entry name" value="FR_SDR_e"/>
    <property type="match status" value="1"/>
</dbReference>
<proteinExistence type="predicted"/>
<dbReference type="PANTHER" id="PTHR10366:SF623">
    <property type="entry name" value="CINNAMOYL-COA REDUCTASE-LIKE SNL6"/>
    <property type="match status" value="1"/>
</dbReference>